<dbReference type="CDD" id="cd03443">
    <property type="entry name" value="PaaI_thioesterase"/>
    <property type="match status" value="1"/>
</dbReference>
<dbReference type="InterPro" id="IPR013097">
    <property type="entry name" value="Dabb"/>
</dbReference>
<dbReference type="EMBL" id="JZEE01000656">
    <property type="protein sequence ID" value="KJK61903.1"/>
    <property type="molecule type" value="Genomic_DNA"/>
</dbReference>
<reference evidence="3 4" key="1">
    <citation type="submission" date="2015-02" db="EMBL/GenBank/DDBJ databases">
        <title>Draft genome sequence of Aspergillus parasiticus SU-1.</title>
        <authorList>
            <person name="Yu J."/>
            <person name="Fedorova N."/>
            <person name="Yin Y."/>
            <person name="Losada L."/>
            <person name="Zafar N."/>
            <person name="Taujale R."/>
            <person name="Ehrlich K.C."/>
            <person name="Bhatnagar D."/>
            <person name="Cleveland T.E."/>
            <person name="Bennett J.W."/>
            <person name="Nierman W.C."/>
        </authorList>
    </citation>
    <scope>NUCLEOTIDE SEQUENCE [LARGE SCALE GENOMIC DNA]</scope>
    <source>
        <strain evidence="4">ATCC 56775 / NRRL 5862 / SRRC 143 / SU-1</strain>
    </source>
</reference>
<dbReference type="STRING" id="1403190.A0A0F0I7H0"/>
<evidence type="ECO:0000256" key="1">
    <source>
        <dbReference type="ARBA" id="ARBA00008324"/>
    </source>
</evidence>
<dbReference type="OrthoDB" id="46529at2759"/>
<comment type="caution">
    <text evidence="3">The sequence shown here is derived from an EMBL/GenBank/DDBJ whole genome shotgun (WGS) entry which is preliminary data.</text>
</comment>
<sequence>MTLIHIVLFKFRSDVSEEHRKTFVTELKKLKKLSCVKAGRLIVGGPSVTDPIDRSKGFQIALVSYHENQAALAEYQASQEHHWVTSTYMFPYKEDLVRFDFEVDPEDEDMCQFPSPNIKMTSTLSHVRNIWDAQRANSPIYALLLDNITITDASPGTIHANLPIAKNHTNSKGGLHGTLTACLVDWAAGMAIASQGASYTGVSTDLHVSYLSSAKAEEVLEITGRAMKVGGTLAYVSVEIEKVKENGDRVVVATGLHTKYVRKRD</sequence>
<dbReference type="FunFam" id="3.10.129.10:FF:000033">
    <property type="entry name" value="acyl-coenzyme A thioesterase 13"/>
    <property type="match status" value="1"/>
</dbReference>
<dbReference type="InterPro" id="IPR029069">
    <property type="entry name" value="HotDog_dom_sf"/>
</dbReference>
<dbReference type="InterPro" id="IPR011008">
    <property type="entry name" value="Dimeric_a/b-barrel"/>
</dbReference>
<name>A0A0F0I7H0_ASPPU</name>
<comment type="similarity">
    <text evidence="1">Belongs to the thioesterase PaaI family.</text>
</comment>
<accession>A0A0F0I7H0</accession>
<dbReference type="InterPro" id="IPR006683">
    <property type="entry name" value="Thioestr_dom"/>
</dbReference>
<dbReference type="InterPro" id="IPR039298">
    <property type="entry name" value="ACOT13"/>
</dbReference>
<dbReference type="PROSITE" id="PS51502">
    <property type="entry name" value="S_R_A_B_BARREL"/>
    <property type="match status" value="1"/>
</dbReference>
<evidence type="ECO:0000313" key="3">
    <source>
        <dbReference type="EMBL" id="KJK61903.1"/>
    </source>
</evidence>
<dbReference type="SUPFAM" id="SSF54909">
    <property type="entry name" value="Dimeric alpha+beta barrel"/>
    <property type="match status" value="1"/>
</dbReference>
<dbReference type="Pfam" id="PF07876">
    <property type="entry name" value="Dabb"/>
    <property type="match status" value="1"/>
</dbReference>
<dbReference type="AlphaFoldDB" id="A0A0F0I7H0"/>
<protein>
    <submittedName>
        <fullName evidence="3">Stress responsive A/B Barrel Domain</fullName>
    </submittedName>
</protein>
<feature type="domain" description="Stress-response A/B barrel" evidence="2">
    <location>
        <begin position="3"/>
        <end position="101"/>
    </location>
</feature>
<dbReference type="Gene3D" id="3.10.129.10">
    <property type="entry name" value="Hotdog Thioesterase"/>
    <property type="match status" value="1"/>
</dbReference>
<dbReference type="Proteomes" id="UP000033540">
    <property type="component" value="Unassembled WGS sequence"/>
</dbReference>
<evidence type="ECO:0000313" key="4">
    <source>
        <dbReference type="Proteomes" id="UP000033540"/>
    </source>
</evidence>
<evidence type="ECO:0000259" key="2">
    <source>
        <dbReference type="PROSITE" id="PS51502"/>
    </source>
</evidence>
<dbReference type="PANTHER" id="PTHR21660:SF11">
    <property type="entry name" value="FAMILY PROTEIN, PUTATIVE (AFU_ORTHOLOGUE AFUA_4G04355)-RELATED"/>
    <property type="match status" value="1"/>
</dbReference>
<dbReference type="SUPFAM" id="SSF54637">
    <property type="entry name" value="Thioesterase/thiol ester dehydrase-isomerase"/>
    <property type="match status" value="1"/>
</dbReference>
<dbReference type="Pfam" id="PF03061">
    <property type="entry name" value="4HBT"/>
    <property type="match status" value="1"/>
</dbReference>
<dbReference type="Gene3D" id="3.30.70.100">
    <property type="match status" value="1"/>
</dbReference>
<dbReference type="GO" id="GO:0047617">
    <property type="term" value="F:fatty acyl-CoA hydrolase activity"/>
    <property type="evidence" value="ECO:0007669"/>
    <property type="project" value="InterPro"/>
</dbReference>
<dbReference type="SMART" id="SM00886">
    <property type="entry name" value="Dabb"/>
    <property type="match status" value="1"/>
</dbReference>
<proteinExistence type="inferred from homology"/>
<organism evidence="3 4">
    <name type="scientific">Aspergillus parasiticus (strain ATCC 56775 / NRRL 5862 / SRRC 143 / SU-1)</name>
    <dbReference type="NCBI Taxonomy" id="1403190"/>
    <lineage>
        <taxon>Eukaryota</taxon>
        <taxon>Fungi</taxon>
        <taxon>Dikarya</taxon>
        <taxon>Ascomycota</taxon>
        <taxon>Pezizomycotina</taxon>
        <taxon>Eurotiomycetes</taxon>
        <taxon>Eurotiomycetidae</taxon>
        <taxon>Eurotiales</taxon>
        <taxon>Aspergillaceae</taxon>
        <taxon>Aspergillus</taxon>
        <taxon>Aspergillus subgen. Circumdati</taxon>
    </lineage>
</organism>
<gene>
    <name evidence="3" type="ORF">P875_00086554</name>
</gene>
<dbReference type="PANTHER" id="PTHR21660">
    <property type="entry name" value="THIOESTERASE SUPERFAMILY MEMBER-RELATED"/>
    <property type="match status" value="1"/>
</dbReference>